<evidence type="ECO:0000256" key="3">
    <source>
        <dbReference type="ARBA" id="ARBA00011940"/>
    </source>
</evidence>
<keyword evidence="7 9" id="KW-0324">Glycolysis</keyword>
<feature type="binding site" evidence="9">
    <location>
        <begin position="10"/>
        <end position="12"/>
    </location>
    <ligand>
        <name>substrate</name>
    </ligand>
</feature>
<proteinExistence type="inferred from homology"/>
<dbReference type="EMBL" id="LLKB01000005">
    <property type="protein sequence ID" value="KQC84690.1"/>
    <property type="molecule type" value="Genomic_DNA"/>
</dbReference>
<feature type="active site" description="Proton acceptor" evidence="9">
    <location>
        <position position="167"/>
    </location>
</feature>
<organism evidence="11 12">
    <name type="scientific">Butyribacter intestini</name>
    <dbReference type="NCBI Taxonomy" id="1703332"/>
    <lineage>
        <taxon>Bacteria</taxon>
        <taxon>Bacillati</taxon>
        <taxon>Bacillota</taxon>
        <taxon>Clostridia</taxon>
        <taxon>Lachnospirales</taxon>
        <taxon>Lachnospiraceae</taxon>
        <taxon>Butyribacter</taxon>
    </lineage>
</organism>
<dbReference type="Pfam" id="PF00121">
    <property type="entry name" value="TIM"/>
    <property type="match status" value="1"/>
</dbReference>
<keyword evidence="8 9" id="KW-0413">Isomerase</keyword>
<comment type="caution">
    <text evidence="11">The sequence shown here is derived from an EMBL/GenBank/DDBJ whole genome shotgun (WGS) entry which is preliminary data.</text>
</comment>
<comment type="subcellular location">
    <subcellularLocation>
        <location evidence="9 10">Cytoplasm</location>
    </subcellularLocation>
</comment>
<keyword evidence="6 9" id="KW-0963">Cytoplasm</keyword>
<feature type="binding site" evidence="9">
    <location>
        <position position="213"/>
    </location>
    <ligand>
        <name>substrate</name>
    </ligand>
</feature>
<dbReference type="InterPro" id="IPR000652">
    <property type="entry name" value="Triosephosphate_isomerase"/>
</dbReference>
<dbReference type="PANTHER" id="PTHR21139">
    <property type="entry name" value="TRIOSEPHOSPHATE ISOMERASE"/>
    <property type="match status" value="1"/>
</dbReference>
<dbReference type="Proteomes" id="UP000050833">
    <property type="component" value="Unassembled WGS sequence"/>
</dbReference>
<dbReference type="GO" id="GO:0004807">
    <property type="term" value="F:triose-phosphate isomerase activity"/>
    <property type="evidence" value="ECO:0007669"/>
    <property type="project" value="UniProtKB-UniRule"/>
</dbReference>
<dbReference type="HAMAP" id="MF_00147_B">
    <property type="entry name" value="TIM_B"/>
    <property type="match status" value="1"/>
</dbReference>
<name>A0AAW3JQB6_9FIRM</name>
<feature type="binding site" evidence="9">
    <location>
        <begin position="234"/>
        <end position="235"/>
    </location>
    <ligand>
        <name>substrate</name>
    </ligand>
</feature>
<evidence type="ECO:0000256" key="2">
    <source>
        <dbReference type="ARBA" id="ARBA00007422"/>
    </source>
</evidence>
<sequence length="249" mass="26917">MARKKIIAGNWKMNKTPSEAVALVNELKDLVKNDEVDVVYCVPAIDIVPVVEATKGTNVEVGAENMYFEESGAYTGEISAAMLVDAGVKYVIIGHSERRDYFKECDCLLNKKVKKAFEAGLTPILCCGESLEQREMGVTMDWIRLQIKSDLAGITADQVKSMVIAYEPIWAIGTGKTATSDQAQEVCKGIRDCVAEMYDEATAEAVRIQYGGSMNAGNAAELLAKPDIDGGLVGGASLKADFGKIVNYK</sequence>
<dbReference type="FunFam" id="3.20.20.70:FF:000016">
    <property type="entry name" value="Triosephosphate isomerase"/>
    <property type="match status" value="1"/>
</dbReference>
<dbReference type="GO" id="GO:0046166">
    <property type="term" value="P:glyceraldehyde-3-phosphate biosynthetic process"/>
    <property type="evidence" value="ECO:0007669"/>
    <property type="project" value="TreeGrafter"/>
</dbReference>
<comment type="catalytic activity">
    <reaction evidence="9 10">
        <text>D-glyceraldehyde 3-phosphate = dihydroxyacetone phosphate</text>
        <dbReference type="Rhea" id="RHEA:18585"/>
        <dbReference type="ChEBI" id="CHEBI:57642"/>
        <dbReference type="ChEBI" id="CHEBI:59776"/>
        <dbReference type="EC" id="5.3.1.1"/>
    </reaction>
</comment>
<dbReference type="InterPro" id="IPR035990">
    <property type="entry name" value="TIM_sf"/>
</dbReference>
<comment type="subunit">
    <text evidence="9 10">Homodimer.</text>
</comment>
<dbReference type="InterPro" id="IPR013785">
    <property type="entry name" value="Aldolase_TIM"/>
</dbReference>
<evidence type="ECO:0000256" key="9">
    <source>
        <dbReference type="HAMAP-Rule" id="MF_00147"/>
    </source>
</evidence>
<comment type="pathway">
    <text evidence="9 10">Carbohydrate biosynthesis; gluconeogenesis.</text>
</comment>
<dbReference type="Gene3D" id="3.20.20.70">
    <property type="entry name" value="Aldolase class I"/>
    <property type="match status" value="1"/>
</dbReference>
<protein>
    <recommendedName>
        <fullName evidence="4 9">Triosephosphate isomerase</fullName>
        <shortName evidence="9">TIM</shortName>
        <shortName evidence="9">TPI</shortName>
        <ecNumber evidence="3 9">5.3.1.1</ecNumber>
    </recommendedName>
    <alternativeName>
        <fullName evidence="9">Triose-phosphate isomerase</fullName>
    </alternativeName>
</protein>
<dbReference type="NCBIfam" id="TIGR00419">
    <property type="entry name" value="tim"/>
    <property type="match status" value="1"/>
</dbReference>
<evidence type="ECO:0000256" key="8">
    <source>
        <dbReference type="ARBA" id="ARBA00023235"/>
    </source>
</evidence>
<dbReference type="GO" id="GO:0006096">
    <property type="term" value="P:glycolytic process"/>
    <property type="evidence" value="ECO:0007669"/>
    <property type="project" value="UniProtKB-UniRule"/>
</dbReference>
<feature type="active site" description="Electrophile" evidence="9">
    <location>
        <position position="95"/>
    </location>
</feature>
<gene>
    <name evidence="9 11" type="primary">tpiA</name>
    <name evidence="11" type="ORF">APZ18_08125</name>
</gene>
<dbReference type="PROSITE" id="PS51440">
    <property type="entry name" value="TIM_2"/>
    <property type="match status" value="1"/>
</dbReference>
<evidence type="ECO:0000256" key="5">
    <source>
        <dbReference type="ARBA" id="ARBA00022432"/>
    </source>
</evidence>
<reference evidence="11 12" key="1">
    <citation type="submission" date="2015-10" db="EMBL/GenBank/DDBJ databases">
        <title>Butyribacter intestini gen. nov., sp. nov., a butyric acid-producing bacterium of the family Lachnospiraceae isolated from the human faeces.</title>
        <authorList>
            <person name="Zou Y."/>
            <person name="Xue W."/>
            <person name="Luo G."/>
            <person name="Lv M."/>
        </authorList>
    </citation>
    <scope>NUCLEOTIDE SEQUENCE [LARGE SCALE GENOMIC DNA]</scope>
    <source>
        <strain evidence="11 12">TF01-11</strain>
    </source>
</reference>
<dbReference type="PROSITE" id="PS00171">
    <property type="entry name" value="TIM_1"/>
    <property type="match status" value="1"/>
</dbReference>
<dbReference type="EC" id="5.3.1.1" evidence="3 9"/>
<dbReference type="SUPFAM" id="SSF51351">
    <property type="entry name" value="Triosephosphate isomerase (TIM)"/>
    <property type="match status" value="1"/>
</dbReference>
<keyword evidence="5 9" id="KW-0312">Gluconeogenesis</keyword>
<dbReference type="InterPro" id="IPR020861">
    <property type="entry name" value="Triosephosphate_isomerase_AS"/>
</dbReference>
<dbReference type="GO" id="GO:0006094">
    <property type="term" value="P:gluconeogenesis"/>
    <property type="evidence" value="ECO:0007669"/>
    <property type="project" value="UniProtKB-UniRule"/>
</dbReference>
<dbReference type="CDD" id="cd00311">
    <property type="entry name" value="TIM"/>
    <property type="match status" value="1"/>
</dbReference>
<dbReference type="GO" id="GO:0019563">
    <property type="term" value="P:glycerol catabolic process"/>
    <property type="evidence" value="ECO:0007669"/>
    <property type="project" value="TreeGrafter"/>
</dbReference>
<dbReference type="AlphaFoldDB" id="A0AAW3JQB6"/>
<evidence type="ECO:0000256" key="10">
    <source>
        <dbReference type="RuleBase" id="RU363013"/>
    </source>
</evidence>
<comment type="function">
    <text evidence="9">Involved in the gluconeogenesis. Catalyzes stereospecifically the conversion of dihydroxyacetone phosphate (DHAP) to D-glyceraldehyde-3-phosphate (G3P).</text>
</comment>
<evidence type="ECO:0000256" key="4">
    <source>
        <dbReference type="ARBA" id="ARBA00019397"/>
    </source>
</evidence>
<dbReference type="GO" id="GO:0005829">
    <property type="term" value="C:cytosol"/>
    <property type="evidence" value="ECO:0007669"/>
    <property type="project" value="TreeGrafter"/>
</dbReference>
<comment type="pathway">
    <text evidence="1 9 10">Carbohydrate degradation; glycolysis; D-glyceraldehyde 3-phosphate from glycerone phosphate: step 1/1.</text>
</comment>
<feature type="binding site" evidence="9">
    <location>
        <position position="173"/>
    </location>
    <ligand>
        <name>substrate</name>
    </ligand>
</feature>
<dbReference type="InterPro" id="IPR022896">
    <property type="entry name" value="TrioseP_Isoase_bac/euk"/>
</dbReference>
<evidence type="ECO:0000313" key="12">
    <source>
        <dbReference type="Proteomes" id="UP000050833"/>
    </source>
</evidence>
<dbReference type="RefSeq" id="WP_055943665.1">
    <property type="nucleotide sequence ID" value="NZ_DBGBRS010000139.1"/>
</dbReference>
<evidence type="ECO:0000256" key="7">
    <source>
        <dbReference type="ARBA" id="ARBA00023152"/>
    </source>
</evidence>
<comment type="similarity">
    <text evidence="2 9 10">Belongs to the triosephosphate isomerase family.</text>
</comment>
<accession>A0AAW3JQB6</accession>
<keyword evidence="12" id="KW-1185">Reference proteome</keyword>
<evidence type="ECO:0000256" key="1">
    <source>
        <dbReference type="ARBA" id="ARBA00004680"/>
    </source>
</evidence>
<evidence type="ECO:0000313" key="11">
    <source>
        <dbReference type="EMBL" id="KQC84690.1"/>
    </source>
</evidence>
<dbReference type="PANTHER" id="PTHR21139:SF42">
    <property type="entry name" value="TRIOSEPHOSPHATE ISOMERASE"/>
    <property type="match status" value="1"/>
</dbReference>
<evidence type="ECO:0000256" key="6">
    <source>
        <dbReference type="ARBA" id="ARBA00022490"/>
    </source>
</evidence>